<dbReference type="PROSITE" id="PS50110">
    <property type="entry name" value="RESPONSE_REGULATORY"/>
    <property type="match status" value="1"/>
</dbReference>
<dbReference type="SMART" id="SM00421">
    <property type="entry name" value="HTH_LUXR"/>
    <property type="match status" value="1"/>
</dbReference>
<dbReference type="PRINTS" id="PR00038">
    <property type="entry name" value="HTHLUXR"/>
</dbReference>
<protein>
    <submittedName>
        <fullName evidence="8">Two component transcriptional regulator, LuxR family</fullName>
    </submittedName>
</protein>
<dbReference type="Pfam" id="PF00196">
    <property type="entry name" value="GerE"/>
    <property type="match status" value="1"/>
</dbReference>
<name>A0A1H4G5A6_9RHOB</name>
<keyword evidence="9" id="KW-1185">Reference proteome</keyword>
<dbReference type="SMART" id="SM00448">
    <property type="entry name" value="REC"/>
    <property type="match status" value="1"/>
</dbReference>
<keyword evidence="2" id="KW-0805">Transcription regulation</keyword>
<dbReference type="EMBL" id="FNQM01000038">
    <property type="protein sequence ID" value="SEB04803.1"/>
    <property type="molecule type" value="Genomic_DNA"/>
</dbReference>
<evidence type="ECO:0000256" key="2">
    <source>
        <dbReference type="ARBA" id="ARBA00023015"/>
    </source>
</evidence>
<sequence>MPQVTPTEETPRPCRVLVVEDQPHAARHLAQAVDHATDLHLVGVAGTLEQGLALLERTQPRVVLVDLGLPDGSGLDLIRVASRVAWPCDSIVISVFADDRHVVGAIEAGAIGYLQKATRSAEVARAIDDALAGGSPISPGVARRILRRVARGEPAQRKPCAVPLSSREHEVLQLVSEGLQRREIAEALGIAIGTVGNHIHSIYRKLQVASNTGAVSAARRLGLL</sequence>
<dbReference type="PROSITE" id="PS50043">
    <property type="entry name" value="HTH_LUXR_2"/>
    <property type="match status" value="1"/>
</dbReference>
<dbReference type="InterPro" id="IPR011006">
    <property type="entry name" value="CheY-like_superfamily"/>
</dbReference>
<keyword evidence="1 5" id="KW-0597">Phosphoprotein</keyword>
<dbReference type="InterPro" id="IPR058245">
    <property type="entry name" value="NreC/VraR/RcsB-like_REC"/>
</dbReference>
<evidence type="ECO:0000259" key="6">
    <source>
        <dbReference type="PROSITE" id="PS50043"/>
    </source>
</evidence>
<keyword evidence="3" id="KW-0238">DNA-binding</keyword>
<dbReference type="PANTHER" id="PTHR43214:SF41">
    <property type="entry name" value="NITRATE_NITRITE RESPONSE REGULATOR PROTEIN NARP"/>
    <property type="match status" value="1"/>
</dbReference>
<dbReference type="AlphaFoldDB" id="A0A1H4G5A6"/>
<dbReference type="STRING" id="89524.SAMN05444370_13813"/>
<evidence type="ECO:0000256" key="5">
    <source>
        <dbReference type="PROSITE-ProRule" id="PRU00169"/>
    </source>
</evidence>
<evidence type="ECO:0000256" key="3">
    <source>
        <dbReference type="ARBA" id="ARBA00023125"/>
    </source>
</evidence>
<dbReference type="PANTHER" id="PTHR43214">
    <property type="entry name" value="TWO-COMPONENT RESPONSE REGULATOR"/>
    <property type="match status" value="1"/>
</dbReference>
<dbReference type="Proteomes" id="UP000198703">
    <property type="component" value="Unassembled WGS sequence"/>
</dbReference>
<dbReference type="CDD" id="cd06170">
    <property type="entry name" value="LuxR_C_like"/>
    <property type="match status" value="1"/>
</dbReference>
<dbReference type="Gene3D" id="3.40.50.2300">
    <property type="match status" value="1"/>
</dbReference>
<dbReference type="CDD" id="cd17535">
    <property type="entry name" value="REC_NarL-like"/>
    <property type="match status" value="1"/>
</dbReference>
<gene>
    <name evidence="8" type="ORF">SAMN05444370_13813</name>
</gene>
<accession>A0A1H4G5A6</accession>
<evidence type="ECO:0000313" key="9">
    <source>
        <dbReference type="Proteomes" id="UP000198703"/>
    </source>
</evidence>
<dbReference type="InterPro" id="IPR001789">
    <property type="entry name" value="Sig_transdc_resp-reg_receiver"/>
</dbReference>
<dbReference type="SUPFAM" id="SSF52172">
    <property type="entry name" value="CheY-like"/>
    <property type="match status" value="1"/>
</dbReference>
<dbReference type="GO" id="GO:0003677">
    <property type="term" value="F:DNA binding"/>
    <property type="evidence" value="ECO:0007669"/>
    <property type="project" value="UniProtKB-KW"/>
</dbReference>
<proteinExistence type="predicted"/>
<dbReference type="InterPro" id="IPR039420">
    <property type="entry name" value="WalR-like"/>
</dbReference>
<evidence type="ECO:0000259" key="7">
    <source>
        <dbReference type="PROSITE" id="PS50110"/>
    </source>
</evidence>
<evidence type="ECO:0000313" key="8">
    <source>
        <dbReference type="EMBL" id="SEB04803.1"/>
    </source>
</evidence>
<dbReference type="InterPro" id="IPR000792">
    <property type="entry name" value="Tscrpt_reg_LuxR_C"/>
</dbReference>
<evidence type="ECO:0000256" key="1">
    <source>
        <dbReference type="ARBA" id="ARBA00022553"/>
    </source>
</evidence>
<dbReference type="RefSeq" id="WP_093256678.1">
    <property type="nucleotide sequence ID" value="NZ_FNQM01000038.1"/>
</dbReference>
<reference evidence="8 9" key="1">
    <citation type="submission" date="2016-10" db="EMBL/GenBank/DDBJ databases">
        <authorList>
            <person name="de Groot N.N."/>
        </authorList>
    </citation>
    <scope>NUCLEOTIDE SEQUENCE [LARGE SCALE GENOMIC DNA]</scope>
    <source>
        <strain evidence="8 9">DSM 15345</strain>
    </source>
</reference>
<feature type="domain" description="HTH luxR-type" evidence="6">
    <location>
        <begin position="157"/>
        <end position="222"/>
    </location>
</feature>
<dbReference type="OrthoDB" id="5292887at2"/>
<dbReference type="InterPro" id="IPR016032">
    <property type="entry name" value="Sig_transdc_resp-reg_C-effctor"/>
</dbReference>
<dbReference type="Pfam" id="PF00072">
    <property type="entry name" value="Response_reg"/>
    <property type="match status" value="1"/>
</dbReference>
<dbReference type="GO" id="GO:0000160">
    <property type="term" value="P:phosphorelay signal transduction system"/>
    <property type="evidence" value="ECO:0007669"/>
    <property type="project" value="InterPro"/>
</dbReference>
<evidence type="ECO:0000256" key="4">
    <source>
        <dbReference type="ARBA" id="ARBA00023163"/>
    </source>
</evidence>
<organism evidence="8 9">
    <name type="scientific">Rubrimonas cliftonensis</name>
    <dbReference type="NCBI Taxonomy" id="89524"/>
    <lineage>
        <taxon>Bacteria</taxon>
        <taxon>Pseudomonadati</taxon>
        <taxon>Pseudomonadota</taxon>
        <taxon>Alphaproteobacteria</taxon>
        <taxon>Rhodobacterales</taxon>
        <taxon>Paracoccaceae</taxon>
        <taxon>Rubrimonas</taxon>
    </lineage>
</organism>
<feature type="domain" description="Response regulatory" evidence="7">
    <location>
        <begin position="15"/>
        <end position="131"/>
    </location>
</feature>
<keyword evidence="4" id="KW-0804">Transcription</keyword>
<dbReference type="SUPFAM" id="SSF46894">
    <property type="entry name" value="C-terminal effector domain of the bipartite response regulators"/>
    <property type="match status" value="1"/>
</dbReference>
<dbReference type="GO" id="GO:0006355">
    <property type="term" value="P:regulation of DNA-templated transcription"/>
    <property type="evidence" value="ECO:0007669"/>
    <property type="project" value="InterPro"/>
</dbReference>
<feature type="modified residue" description="4-aspartylphosphate" evidence="5">
    <location>
        <position position="66"/>
    </location>
</feature>